<name>A0A8X6YY67_9ARAC</name>
<keyword evidence="2" id="KW-1185">Reference proteome</keyword>
<reference evidence="1" key="1">
    <citation type="submission" date="2020-08" db="EMBL/GenBank/DDBJ databases">
        <title>Multicomponent nature underlies the extraordinary mechanical properties of spider dragline silk.</title>
        <authorList>
            <person name="Kono N."/>
            <person name="Nakamura H."/>
            <person name="Mori M."/>
            <person name="Yoshida Y."/>
            <person name="Ohtoshi R."/>
            <person name="Malay A.D."/>
            <person name="Moran D.A.P."/>
            <person name="Tomita M."/>
            <person name="Numata K."/>
            <person name="Arakawa K."/>
        </authorList>
    </citation>
    <scope>NUCLEOTIDE SEQUENCE</scope>
</reference>
<sequence>MKTLMALVNVSCAYATHKYIELFAVSSHYILQVVLLDSLLAPWQKLSAIRSIILPRLDFACRNAHIQKSQTIRLNKLLIPTTKRFSISQTELSPLSFICPVVRVVRRCLGFETCWMSIPSDTRSGPSLPPKEPSECCPQETPCRARLILACRIPQRLYFGPLTVLRRYFDADKIG</sequence>
<protein>
    <submittedName>
        <fullName evidence="1">Uncharacterized protein</fullName>
    </submittedName>
</protein>
<dbReference type="AlphaFoldDB" id="A0A8X6YY67"/>
<evidence type="ECO:0000313" key="2">
    <source>
        <dbReference type="Proteomes" id="UP000886998"/>
    </source>
</evidence>
<organism evidence="1 2">
    <name type="scientific">Trichonephila inaurata madagascariensis</name>
    <dbReference type="NCBI Taxonomy" id="2747483"/>
    <lineage>
        <taxon>Eukaryota</taxon>
        <taxon>Metazoa</taxon>
        <taxon>Ecdysozoa</taxon>
        <taxon>Arthropoda</taxon>
        <taxon>Chelicerata</taxon>
        <taxon>Arachnida</taxon>
        <taxon>Araneae</taxon>
        <taxon>Araneomorphae</taxon>
        <taxon>Entelegynae</taxon>
        <taxon>Araneoidea</taxon>
        <taxon>Nephilidae</taxon>
        <taxon>Trichonephila</taxon>
        <taxon>Trichonephila inaurata</taxon>
    </lineage>
</organism>
<evidence type="ECO:0000313" key="1">
    <source>
        <dbReference type="EMBL" id="GFY78194.1"/>
    </source>
</evidence>
<accession>A0A8X6YY67</accession>
<dbReference type="EMBL" id="BMAV01022857">
    <property type="protein sequence ID" value="GFY78194.1"/>
    <property type="molecule type" value="Genomic_DNA"/>
</dbReference>
<dbReference type="Proteomes" id="UP000886998">
    <property type="component" value="Unassembled WGS sequence"/>
</dbReference>
<proteinExistence type="predicted"/>
<gene>
    <name evidence="1" type="ORF">TNIN_170621</name>
</gene>
<dbReference type="OrthoDB" id="8197617at2759"/>
<comment type="caution">
    <text evidence="1">The sequence shown here is derived from an EMBL/GenBank/DDBJ whole genome shotgun (WGS) entry which is preliminary data.</text>
</comment>